<comment type="caution">
    <text evidence="3">The sequence shown here is derived from an EMBL/GenBank/DDBJ whole genome shotgun (WGS) entry which is preliminary data.</text>
</comment>
<organism evidence="3 4">
    <name type="scientific">Marmoricola endophyticus</name>
    <dbReference type="NCBI Taxonomy" id="2040280"/>
    <lineage>
        <taxon>Bacteria</taxon>
        <taxon>Bacillati</taxon>
        <taxon>Actinomycetota</taxon>
        <taxon>Actinomycetes</taxon>
        <taxon>Propionibacteriales</taxon>
        <taxon>Nocardioidaceae</taxon>
        <taxon>Marmoricola</taxon>
    </lineage>
</organism>
<evidence type="ECO:0000313" key="4">
    <source>
        <dbReference type="Proteomes" id="UP000649179"/>
    </source>
</evidence>
<reference evidence="3" key="2">
    <citation type="submission" date="2020-09" db="EMBL/GenBank/DDBJ databases">
        <authorList>
            <person name="Sun Q."/>
            <person name="Zhou Y."/>
        </authorList>
    </citation>
    <scope>NUCLEOTIDE SEQUENCE</scope>
    <source>
        <strain evidence="3">CGMCC 1.16067</strain>
    </source>
</reference>
<dbReference type="Pfam" id="PF13539">
    <property type="entry name" value="Peptidase_M15_4"/>
    <property type="match status" value="1"/>
</dbReference>
<evidence type="ECO:0000313" key="3">
    <source>
        <dbReference type="EMBL" id="GGF30766.1"/>
    </source>
</evidence>
<gene>
    <name evidence="3" type="ORF">GCM10011519_00260</name>
</gene>
<evidence type="ECO:0000256" key="1">
    <source>
        <dbReference type="SAM" id="MobiDB-lite"/>
    </source>
</evidence>
<reference evidence="3" key="1">
    <citation type="journal article" date="2014" name="Int. J. Syst. Evol. Microbiol.">
        <title>Complete genome sequence of Corynebacterium casei LMG S-19264T (=DSM 44701T), isolated from a smear-ripened cheese.</title>
        <authorList>
            <consortium name="US DOE Joint Genome Institute (JGI-PGF)"/>
            <person name="Walter F."/>
            <person name="Albersmeier A."/>
            <person name="Kalinowski J."/>
            <person name="Ruckert C."/>
        </authorList>
    </citation>
    <scope>NUCLEOTIDE SEQUENCE</scope>
    <source>
        <strain evidence="3">CGMCC 1.16067</strain>
    </source>
</reference>
<accession>A0A917B806</accession>
<dbReference type="Gene3D" id="3.30.1380.10">
    <property type="match status" value="1"/>
</dbReference>
<dbReference type="GO" id="GO:0008233">
    <property type="term" value="F:peptidase activity"/>
    <property type="evidence" value="ECO:0007669"/>
    <property type="project" value="InterPro"/>
</dbReference>
<sequence>MDRPTTLTATARDAGGRPLPGRTVQLERGGGRLWTRVGTLTTVADGTATLPTRLPTPSTTYRAILMPAAAGDVAYASAPRTVTAPPAPTTTTLTAPASVVDERTVRLDIASSTTADGAGAGVAVPARVTVERRLGNGAWTPAATVQLSTAGTGSFTFAPRVTASYRVTTPAGAFWTGSVSSPRTITNLPPGTVVHLPAGSPQPRSMAAQPRATTAGVGAVVGAISSAQWARMSGISWHSGCPVGRSGLRTVDVNYWAFDGYRRRGRLVVNARAVKQYVAAFTGLYNARVPIRRIYPSETFGYAKASHGANDYLAMQSDNTSAFNCRWVTGRPGVNSPHSTGYAVDINTFENPYHTVKDGWLPNTWWPARSFGLIAWRSQSAVVVSIMRRSGFAWTYGTQDSQHFDVRR</sequence>
<dbReference type="InterPro" id="IPR039561">
    <property type="entry name" value="Peptidase_M15C"/>
</dbReference>
<dbReference type="InterPro" id="IPR013783">
    <property type="entry name" value="Ig-like_fold"/>
</dbReference>
<feature type="domain" description="Peptidase M15C" evidence="2">
    <location>
        <begin position="330"/>
        <end position="405"/>
    </location>
</feature>
<evidence type="ECO:0000259" key="2">
    <source>
        <dbReference type="Pfam" id="PF13539"/>
    </source>
</evidence>
<name>A0A917B806_9ACTN</name>
<dbReference type="Proteomes" id="UP000649179">
    <property type="component" value="Unassembled WGS sequence"/>
</dbReference>
<dbReference type="SUPFAM" id="SSF55166">
    <property type="entry name" value="Hedgehog/DD-peptidase"/>
    <property type="match status" value="1"/>
</dbReference>
<dbReference type="GO" id="GO:0005975">
    <property type="term" value="P:carbohydrate metabolic process"/>
    <property type="evidence" value="ECO:0007669"/>
    <property type="project" value="UniProtKB-ARBA"/>
</dbReference>
<dbReference type="EMBL" id="BMKQ01000001">
    <property type="protein sequence ID" value="GGF30766.1"/>
    <property type="molecule type" value="Genomic_DNA"/>
</dbReference>
<keyword evidence="4" id="KW-1185">Reference proteome</keyword>
<dbReference type="Gene3D" id="2.60.40.10">
    <property type="entry name" value="Immunoglobulins"/>
    <property type="match status" value="1"/>
</dbReference>
<proteinExistence type="predicted"/>
<feature type="region of interest" description="Disordered" evidence="1">
    <location>
        <begin position="1"/>
        <end position="22"/>
    </location>
</feature>
<dbReference type="InterPro" id="IPR009045">
    <property type="entry name" value="Zn_M74/Hedgehog-like"/>
</dbReference>
<dbReference type="AlphaFoldDB" id="A0A917B806"/>
<protein>
    <recommendedName>
        <fullName evidence="2">Peptidase M15C domain-containing protein</fullName>
    </recommendedName>
</protein>